<keyword evidence="9" id="KW-0472">Membrane</keyword>
<sequence length="240" mass="26505">MLTSMTMATGVEQTKTFTLCGCKEGLNKKVHAMIYKLAEHGLRCKVADGYGTHPALCISELMRILMDVKGISWKGSKVVVVSFYESFEDGAWFKDGEGIDQDMRDVLIWYIDAYGPINDDDGGISEMADVSHRIRERTKALDAAGITTAAIGNAFSAFDVPHERWAKLLGVRDCKEQGEQPEFKDHVGVVVTIKSSGLGRKGTLPLEGTPSVAKTGPWKVNVNRSRRMETIMNSFIIQDQ</sequence>
<dbReference type="PANTHER" id="PTHR31998">
    <property type="entry name" value="K(+)-INSENSITIVE PYROPHOSPHATE-ENERGIZED PROTON PUMP"/>
    <property type="match status" value="1"/>
</dbReference>
<proteinExistence type="predicted"/>
<dbReference type="Gene3D" id="3.40.50.2000">
    <property type="entry name" value="Glycogen Phosphorylase B"/>
    <property type="match status" value="1"/>
</dbReference>
<evidence type="ECO:0000256" key="1">
    <source>
        <dbReference type="ARBA" id="ARBA00004127"/>
    </source>
</evidence>
<evidence type="ECO:0000256" key="9">
    <source>
        <dbReference type="ARBA" id="ARBA00023136"/>
    </source>
</evidence>
<evidence type="ECO:0000256" key="8">
    <source>
        <dbReference type="ARBA" id="ARBA00023065"/>
    </source>
</evidence>
<dbReference type="Pfam" id="PF03030">
    <property type="entry name" value="H_PPase"/>
    <property type="match status" value="1"/>
</dbReference>
<comment type="subcellular location">
    <subcellularLocation>
        <location evidence="1">Endomembrane system</location>
        <topology evidence="1">Multi-pass membrane protein</topology>
    </subcellularLocation>
</comment>
<protein>
    <recommendedName>
        <fullName evidence="2">H(+)-exporting diphosphatase</fullName>
        <ecNumber evidence="2">7.1.3.1</ecNumber>
    </recommendedName>
</protein>
<evidence type="ECO:0000256" key="2">
    <source>
        <dbReference type="ARBA" id="ARBA00013242"/>
    </source>
</evidence>
<evidence type="ECO:0000256" key="4">
    <source>
        <dbReference type="ARBA" id="ARBA00022692"/>
    </source>
</evidence>
<dbReference type="GO" id="GO:0004427">
    <property type="term" value="F:inorganic diphosphate phosphatase activity"/>
    <property type="evidence" value="ECO:0007669"/>
    <property type="project" value="InterPro"/>
</dbReference>
<name>A0A6L2MJB5_TANCI</name>
<gene>
    <name evidence="10" type="ORF">Tci_045325</name>
</gene>
<evidence type="ECO:0000256" key="6">
    <source>
        <dbReference type="ARBA" id="ARBA00022967"/>
    </source>
</evidence>
<keyword evidence="4" id="KW-0812">Transmembrane</keyword>
<reference evidence="10" key="1">
    <citation type="journal article" date="2019" name="Sci. Rep.">
        <title>Draft genome of Tanacetum cinerariifolium, the natural source of mosquito coil.</title>
        <authorList>
            <person name="Yamashiro T."/>
            <person name="Shiraishi A."/>
            <person name="Satake H."/>
            <person name="Nakayama K."/>
        </authorList>
    </citation>
    <scope>NUCLEOTIDE SEQUENCE</scope>
</reference>
<dbReference type="GO" id="GO:0009678">
    <property type="term" value="F:diphosphate hydrolysis-driven proton transmembrane transporter activity"/>
    <property type="evidence" value="ECO:0007669"/>
    <property type="project" value="UniProtKB-EC"/>
</dbReference>
<keyword evidence="6" id="KW-1278">Translocase</keyword>
<organism evidence="10">
    <name type="scientific">Tanacetum cinerariifolium</name>
    <name type="common">Dalmatian daisy</name>
    <name type="synonym">Chrysanthemum cinerariifolium</name>
    <dbReference type="NCBI Taxonomy" id="118510"/>
    <lineage>
        <taxon>Eukaryota</taxon>
        <taxon>Viridiplantae</taxon>
        <taxon>Streptophyta</taxon>
        <taxon>Embryophyta</taxon>
        <taxon>Tracheophyta</taxon>
        <taxon>Spermatophyta</taxon>
        <taxon>Magnoliopsida</taxon>
        <taxon>eudicotyledons</taxon>
        <taxon>Gunneridae</taxon>
        <taxon>Pentapetalae</taxon>
        <taxon>asterids</taxon>
        <taxon>campanulids</taxon>
        <taxon>Asterales</taxon>
        <taxon>Asteraceae</taxon>
        <taxon>Asteroideae</taxon>
        <taxon>Anthemideae</taxon>
        <taxon>Anthemidinae</taxon>
        <taxon>Tanacetum</taxon>
    </lineage>
</organism>
<dbReference type="InterPro" id="IPR004131">
    <property type="entry name" value="PPase-energised_H-pump"/>
</dbReference>
<dbReference type="EC" id="7.1.3.1" evidence="2"/>
<dbReference type="GO" id="GO:0016020">
    <property type="term" value="C:membrane"/>
    <property type="evidence" value="ECO:0007669"/>
    <property type="project" value="InterPro"/>
</dbReference>
<evidence type="ECO:0000313" key="10">
    <source>
        <dbReference type="EMBL" id="GEU73347.1"/>
    </source>
</evidence>
<dbReference type="AlphaFoldDB" id="A0A6L2MJB5"/>
<evidence type="ECO:0000256" key="3">
    <source>
        <dbReference type="ARBA" id="ARBA00022448"/>
    </source>
</evidence>
<keyword evidence="7" id="KW-1133">Transmembrane helix</keyword>
<comment type="caution">
    <text evidence="10">The sequence shown here is derived from an EMBL/GenBank/DDBJ whole genome shotgun (WGS) entry which is preliminary data.</text>
</comment>
<evidence type="ECO:0000256" key="7">
    <source>
        <dbReference type="ARBA" id="ARBA00022989"/>
    </source>
</evidence>
<dbReference type="GO" id="GO:0012505">
    <property type="term" value="C:endomembrane system"/>
    <property type="evidence" value="ECO:0007669"/>
    <property type="project" value="UniProtKB-SubCell"/>
</dbReference>
<keyword evidence="3" id="KW-0813">Transport</keyword>
<keyword evidence="5" id="KW-0460">Magnesium</keyword>
<keyword evidence="8" id="KW-0406">Ion transport</keyword>
<dbReference type="EMBL" id="BKCJ010006670">
    <property type="protein sequence ID" value="GEU73347.1"/>
    <property type="molecule type" value="Genomic_DNA"/>
</dbReference>
<evidence type="ECO:0000256" key="5">
    <source>
        <dbReference type="ARBA" id="ARBA00022842"/>
    </source>
</evidence>
<accession>A0A6L2MJB5</accession>